<evidence type="ECO:0000313" key="3">
    <source>
        <dbReference type="Proteomes" id="UP000179797"/>
    </source>
</evidence>
<evidence type="ECO:0000256" key="1">
    <source>
        <dbReference type="SAM" id="Phobius"/>
    </source>
</evidence>
<protein>
    <recommendedName>
        <fullName evidence="4">VWA domain-containing protein</fullName>
    </recommendedName>
</protein>
<dbReference type="Proteomes" id="UP000179797">
    <property type="component" value="Unassembled WGS sequence"/>
</dbReference>
<comment type="caution">
    <text evidence="2">The sequence shown here is derived from an EMBL/GenBank/DDBJ whole genome shotgun (WGS) entry which is preliminary data.</text>
</comment>
<keyword evidence="3" id="KW-1185">Reference proteome</keyword>
<dbReference type="OrthoDB" id="9763076at2"/>
<keyword evidence="1" id="KW-0812">Transmembrane</keyword>
<keyword evidence="1" id="KW-1133">Transmembrane helix</keyword>
<proteinExistence type="predicted"/>
<name>A0A1S1Z463_FLAPC</name>
<feature type="transmembrane region" description="Helical" evidence="1">
    <location>
        <begin position="12"/>
        <end position="29"/>
    </location>
</feature>
<dbReference type="AlphaFoldDB" id="A0A1S1Z463"/>
<accession>A0A1S1Z463</accession>
<evidence type="ECO:0008006" key="4">
    <source>
        <dbReference type="Google" id="ProtNLM"/>
    </source>
</evidence>
<reference evidence="2 3" key="1">
    <citation type="journal article" date="2012" name="Int. J. Syst. Evol. Microbiol.">
        <title>Flammeovirga pacifica sp. nov., isolated from deep-sea sediment.</title>
        <authorList>
            <person name="Xu H."/>
            <person name="Fu Y."/>
            <person name="Yang N."/>
            <person name="Ding Z."/>
            <person name="Lai Q."/>
            <person name="Zeng R."/>
        </authorList>
    </citation>
    <scope>NUCLEOTIDE SEQUENCE [LARGE SCALE GENOMIC DNA]</scope>
    <source>
        <strain evidence="3">DSM 24597 / LMG 26175 / WPAGA1</strain>
    </source>
</reference>
<dbReference type="EMBL" id="JRYR02000001">
    <property type="protein sequence ID" value="OHX68031.1"/>
    <property type="molecule type" value="Genomic_DNA"/>
</dbReference>
<organism evidence="2 3">
    <name type="scientific">Flammeovirga pacifica</name>
    <dbReference type="NCBI Taxonomy" id="915059"/>
    <lineage>
        <taxon>Bacteria</taxon>
        <taxon>Pseudomonadati</taxon>
        <taxon>Bacteroidota</taxon>
        <taxon>Cytophagia</taxon>
        <taxon>Cytophagales</taxon>
        <taxon>Flammeovirgaceae</taxon>
        <taxon>Flammeovirga</taxon>
    </lineage>
</organism>
<gene>
    <name evidence="2" type="ORF">NH26_17625</name>
</gene>
<evidence type="ECO:0000313" key="2">
    <source>
        <dbReference type="EMBL" id="OHX68031.1"/>
    </source>
</evidence>
<dbReference type="PANTHER" id="PTHR37947">
    <property type="entry name" value="BLL2462 PROTEIN"/>
    <property type="match status" value="1"/>
</dbReference>
<dbReference type="PANTHER" id="PTHR37947:SF1">
    <property type="entry name" value="BLL2462 PROTEIN"/>
    <property type="match status" value="1"/>
</dbReference>
<keyword evidence="1" id="KW-0472">Membrane</keyword>
<feature type="transmembrane region" description="Helical" evidence="1">
    <location>
        <begin position="41"/>
        <end position="58"/>
    </location>
</feature>
<dbReference type="STRING" id="915059.NH26_17625"/>
<dbReference type="RefSeq" id="WP_044220115.1">
    <property type="nucleotide sequence ID" value="NZ_JRYR02000001.1"/>
</dbReference>
<feature type="transmembrane region" description="Helical" evidence="1">
    <location>
        <begin position="674"/>
        <end position="691"/>
    </location>
</feature>
<sequence>MNGLYIEYSWWWMFLGITLCAIATYFFYTQKQVWTLNINRILIVLRFTALLMIFFLLLDPMIKSLQRYFEQPIISYIIDDSESMIATLPIEDVKAYINKVKTSAEELENNGYTTKFYNLSGEMLTKASLDQLSFNYKVTNLSNSIQKLEELNEHENLAGITLVTDGIFNQGFSPLYVPSLVPIYTVGIGDTIPQIDLQVKDIYANKIAYMGNKFPVLAEIVNEGFVGKEVEVSLSNNGKILERKRYKIASEKGFEQIEFLVEAKKKGYQKFTVSVRGLDGEFSKENNLKSTYVEVIEGKEKILLIANAPHPDIKAIRAGVEKNKNYELHVYIPGLKFKNGLGYDKKAKYDLVILHEFPNIKQKAGLLIKKFLKEGLPIWYIVGDKTDINLFNAQNSLLMIKGYRGQKDKVTVAFDDNFKTFTFQKEKKDLIEKMPPIEVPFGEYELKSGHTLMYHKIGSVTTSKPFMIIGETNEIKSAVTVGTGLWQWRLQEGLLNLEEGAVDELISKVIQYLSTKTDKRRFRVNTTQSEYSDIEDVVIETDVYNDIYESIYGQTIDLVIRNDKGEKSTYTYLNSSPYFKYHLSDLSEGVYTYKASTKIDDKTEYATGSFTVKTMELEALNPTANFELLRNISDKTGGGFFDASSIDSFTDLMKSNKSPQKIHAEETYKELGSTYWMLAFIFILLFSEWVIRKIYGSF</sequence>